<reference evidence="1 2" key="1">
    <citation type="submission" date="2018-05" db="EMBL/GenBank/DDBJ databases">
        <authorList>
            <consortium name="IHU Genomes"/>
        </authorList>
    </citation>
    <scope>NUCLEOTIDE SEQUENCE [LARGE SCALE GENOMIC DNA]</scope>
    <source>
        <strain evidence="1 2">P7336</strain>
    </source>
</reference>
<evidence type="ECO:0000313" key="2">
    <source>
        <dbReference type="Proteomes" id="UP000252015"/>
    </source>
</evidence>
<proteinExistence type="predicted"/>
<dbReference type="AlphaFoldDB" id="A0A375Z2U9"/>
<dbReference type="EMBL" id="UEGW01000001">
    <property type="protein sequence ID" value="SRX95305.1"/>
    <property type="molecule type" value="Genomic_DNA"/>
</dbReference>
<accession>A0A375Z2U9</accession>
<keyword evidence="2" id="KW-1185">Reference proteome</keyword>
<name>A0A375Z2U9_MYCSH</name>
<dbReference type="RefSeq" id="WP_181786833.1">
    <property type="nucleotide sequence ID" value="NZ_JACKUN010000024.1"/>
</dbReference>
<organism evidence="1 2">
    <name type="scientific">Mycobacterium shimoidei</name>
    <dbReference type="NCBI Taxonomy" id="29313"/>
    <lineage>
        <taxon>Bacteria</taxon>
        <taxon>Bacillati</taxon>
        <taxon>Actinomycetota</taxon>
        <taxon>Actinomycetes</taxon>
        <taxon>Mycobacteriales</taxon>
        <taxon>Mycobacteriaceae</taxon>
        <taxon>Mycobacterium</taxon>
    </lineage>
</organism>
<sequence>MTTQPEDIRAQIDAVLAELPDVDDPENEIDEAKLEELARRLSDAHDALVRALESAEKG</sequence>
<dbReference type="Proteomes" id="UP000252015">
    <property type="component" value="Unassembled WGS sequence"/>
</dbReference>
<protein>
    <submittedName>
        <fullName evidence="1">Uncharacterized protein</fullName>
    </submittedName>
</protein>
<evidence type="ECO:0000313" key="1">
    <source>
        <dbReference type="EMBL" id="SRX95305.1"/>
    </source>
</evidence>
<gene>
    <name evidence="1" type="ORF">MSP7336_03570</name>
</gene>